<dbReference type="PROSITE" id="PS50943">
    <property type="entry name" value="HTH_CROC1"/>
    <property type="match status" value="1"/>
</dbReference>
<comment type="caution">
    <text evidence="2">The sequence shown here is derived from an EMBL/GenBank/DDBJ whole genome shotgun (WGS) entry which is preliminary data.</text>
</comment>
<dbReference type="OrthoDB" id="8908153at2"/>
<dbReference type="Pfam" id="PF01381">
    <property type="entry name" value="HTH_3"/>
    <property type="match status" value="1"/>
</dbReference>
<gene>
    <name evidence="2" type="ORF">EYS42_09410</name>
</gene>
<evidence type="ECO:0000313" key="3">
    <source>
        <dbReference type="Proteomes" id="UP000292120"/>
    </source>
</evidence>
<dbReference type="SUPFAM" id="SSF47413">
    <property type="entry name" value="lambda repressor-like DNA-binding domains"/>
    <property type="match status" value="1"/>
</dbReference>
<protein>
    <submittedName>
        <fullName evidence="2">XRE family transcriptional regulator</fullName>
    </submittedName>
</protein>
<dbReference type="GO" id="GO:0003677">
    <property type="term" value="F:DNA binding"/>
    <property type="evidence" value="ECO:0007669"/>
    <property type="project" value="InterPro"/>
</dbReference>
<evidence type="ECO:0000313" key="2">
    <source>
        <dbReference type="EMBL" id="TBO31440.1"/>
    </source>
</evidence>
<dbReference type="AlphaFoldDB" id="A0A4Q9GZH9"/>
<dbReference type="InterPro" id="IPR001387">
    <property type="entry name" value="Cro/C1-type_HTH"/>
</dbReference>
<sequence>MTRSLENAMSRQALFADLLADTPDLAADVAKVAVAADLTVLLAQAGLSRAELAKLLGWSRARVTQVLSGEGNLTIETVFAVAQALGHTFDVVFRKQDERRVPQAWERGTVMQLAGGSKVMHLLAASQEVKPKVACAQAWATAATLHTWRQDTLEAADQDLEWAHAA</sequence>
<organism evidence="2 3">
    <name type="scientific">Aquabacterium lacunae</name>
    <dbReference type="NCBI Taxonomy" id="2528630"/>
    <lineage>
        <taxon>Bacteria</taxon>
        <taxon>Pseudomonadati</taxon>
        <taxon>Pseudomonadota</taxon>
        <taxon>Betaproteobacteria</taxon>
        <taxon>Burkholderiales</taxon>
        <taxon>Aquabacterium</taxon>
    </lineage>
</organism>
<dbReference type="CDD" id="cd00093">
    <property type="entry name" value="HTH_XRE"/>
    <property type="match status" value="1"/>
</dbReference>
<dbReference type="Proteomes" id="UP000292120">
    <property type="component" value="Unassembled WGS sequence"/>
</dbReference>
<name>A0A4Q9GZH9_9BURK</name>
<keyword evidence="3" id="KW-1185">Reference proteome</keyword>
<feature type="domain" description="HTH cro/C1-type" evidence="1">
    <location>
        <begin position="38"/>
        <end position="92"/>
    </location>
</feature>
<dbReference type="EMBL" id="SIXI01000003">
    <property type="protein sequence ID" value="TBO31440.1"/>
    <property type="molecule type" value="Genomic_DNA"/>
</dbReference>
<evidence type="ECO:0000259" key="1">
    <source>
        <dbReference type="PROSITE" id="PS50943"/>
    </source>
</evidence>
<accession>A0A4Q9GZH9</accession>
<dbReference type="Gene3D" id="1.10.260.40">
    <property type="entry name" value="lambda repressor-like DNA-binding domains"/>
    <property type="match status" value="1"/>
</dbReference>
<dbReference type="SMART" id="SM00530">
    <property type="entry name" value="HTH_XRE"/>
    <property type="match status" value="1"/>
</dbReference>
<reference evidence="2 3" key="1">
    <citation type="submission" date="2019-02" db="EMBL/GenBank/DDBJ databases">
        <title>Aquabacterium sp. strain KMB7.</title>
        <authorList>
            <person name="Chen W.-M."/>
        </authorList>
    </citation>
    <scope>NUCLEOTIDE SEQUENCE [LARGE SCALE GENOMIC DNA]</scope>
    <source>
        <strain evidence="2 3">KMB7</strain>
    </source>
</reference>
<dbReference type="InterPro" id="IPR010982">
    <property type="entry name" value="Lambda_DNA-bd_dom_sf"/>
</dbReference>
<proteinExistence type="predicted"/>